<keyword evidence="7" id="KW-1185">Reference proteome</keyword>
<organism evidence="6 7">
    <name type="scientific">Ophiocordyceps unilateralis</name>
    <name type="common">Zombie-ant fungus</name>
    <name type="synonym">Torrubia unilateralis</name>
    <dbReference type="NCBI Taxonomy" id="268505"/>
    <lineage>
        <taxon>Eukaryota</taxon>
        <taxon>Fungi</taxon>
        <taxon>Dikarya</taxon>
        <taxon>Ascomycota</taxon>
        <taxon>Pezizomycotina</taxon>
        <taxon>Sordariomycetes</taxon>
        <taxon>Hypocreomycetidae</taxon>
        <taxon>Hypocreales</taxon>
        <taxon>Ophiocordycipitaceae</taxon>
        <taxon>Ophiocordyceps</taxon>
    </lineage>
</organism>
<feature type="region of interest" description="Disordered" evidence="4">
    <location>
        <begin position="460"/>
        <end position="603"/>
    </location>
</feature>
<evidence type="ECO:0000256" key="3">
    <source>
        <dbReference type="ARBA" id="ARBA00022833"/>
    </source>
</evidence>
<dbReference type="PANTHER" id="PTHR14296:SF3">
    <property type="entry name" value="DIKAR, ISOFORM F"/>
    <property type="match status" value="1"/>
</dbReference>
<dbReference type="OrthoDB" id="303107at2759"/>
<feature type="compositionally biased region" description="Polar residues" evidence="4">
    <location>
        <begin position="218"/>
        <end position="227"/>
    </location>
</feature>
<dbReference type="Proteomes" id="UP000037136">
    <property type="component" value="Unassembled WGS sequence"/>
</dbReference>
<feature type="domain" description="Zinc finger PHD-type" evidence="5">
    <location>
        <begin position="409"/>
        <end position="459"/>
    </location>
</feature>
<feature type="compositionally biased region" description="Polar residues" evidence="4">
    <location>
        <begin position="479"/>
        <end position="501"/>
    </location>
</feature>
<feature type="region of interest" description="Disordered" evidence="4">
    <location>
        <begin position="1"/>
        <end position="22"/>
    </location>
</feature>
<dbReference type="InterPro" id="IPR019787">
    <property type="entry name" value="Znf_PHD-finger"/>
</dbReference>
<dbReference type="Pfam" id="PF00628">
    <property type="entry name" value="PHD"/>
    <property type="match status" value="1"/>
</dbReference>
<feature type="compositionally biased region" description="Basic and acidic residues" evidence="4">
    <location>
        <begin position="351"/>
        <end position="372"/>
    </location>
</feature>
<feature type="compositionally biased region" description="Low complexity" evidence="4">
    <location>
        <begin position="12"/>
        <end position="22"/>
    </location>
</feature>
<dbReference type="InterPro" id="IPR028938">
    <property type="entry name" value="Rsf1-like"/>
</dbReference>
<feature type="compositionally biased region" description="Basic and acidic residues" evidence="4">
    <location>
        <begin position="299"/>
        <end position="320"/>
    </location>
</feature>
<protein>
    <recommendedName>
        <fullName evidence="5">Zinc finger PHD-type domain-containing protein</fullName>
    </recommendedName>
</protein>
<dbReference type="AlphaFoldDB" id="A0A2A9PCC6"/>
<dbReference type="PROSITE" id="PS01359">
    <property type="entry name" value="ZF_PHD_1"/>
    <property type="match status" value="1"/>
</dbReference>
<dbReference type="STRING" id="268505.A0A2A9PCC6"/>
<dbReference type="Gene3D" id="3.30.40.10">
    <property type="entry name" value="Zinc/RING finger domain, C3HC4 (zinc finger)"/>
    <property type="match status" value="1"/>
</dbReference>
<feature type="compositionally biased region" description="Polar residues" evidence="4">
    <location>
        <begin position="584"/>
        <end position="603"/>
    </location>
</feature>
<sequence>MSSRKRPIQAVDDAAGGASGDDASTTLSRIRNMWQFANLCQWIYIFGKAAKIDESIDVEDIEADCLKPNQTLLMDLALAILKLVSSHRGLNHDIMDDQLQKQYLMRAPDRIISSGDNCSSKFADMSVFQKIVVLQQLTQWAMANPERIRDLMGEQKDADQMSWRIEPYGWDKEDRTYFVLDDNRVYRLTDRPPTQARVKPKSKSTKSRRVNRRKRGVSSRNSENDVPNSVDDGLDGRMWDFAKTRDENEKVLRQQLETHLVPILEKLEETQKRKQAQRERELLNMAKMANAKRSSRLAGKAEKRKMEEQAKEEEQKEREAEELKILDEQKRQRLERDRDFRMFSRQRRLQEREARRLQHKEDLAQLSEDSRHASTSAGRVSERRLEAEIERTKQSLQNLDREEEEWAFDCVCGLFGQVDDGNHCVACERCNVWQHSECLGISEAEADRPEFQFVCDSCKRQDGGTSGAPFKPVKLKLNPTRSSKVTGSSRTEQAQDTQSVEQRARGDDASKLQKEVSCSGASLFKDKDSAPEFGEAVSPSTARPTGSAATEPASRLTSVPAVDTREPSASSIAVKQNGHESLTRLGNGSPGATIQGSPLSTLP</sequence>
<dbReference type="SMART" id="SM00249">
    <property type="entry name" value="PHD"/>
    <property type="match status" value="1"/>
</dbReference>
<dbReference type="GO" id="GO:0031213">
    <property type="term" value="C:RSF complex"/>
    <property type="evidence" value="ECO:0007669"/>
    <property type="project" value="InterPro"/>
</dbReference>
<dbReference type="InterPro" id="IPR001965">
    <property type="entry name" value="Znf_PHD"/>
</dbReference>
<dbReference type="PANTHER" id="PTHR14296">
    <property type="entry name" value="REMODELING AND SPACING FACTOR 1"/>
    <property type="match status" value="1"/>
</dbReference>
<keyword evidence="1" id="KW-0479">Metal-binding</keyword>
<evidence type="ECO:0000259" key="5">
    <source>
        <dbReference type="SMART" id="SM00249"/>
    </source>
</evidence>
<evidence type="ECO:0000256" key="2">
    <source>
        <dbReference type="ARBA" id="ARBA00022771"/>
    </source>
</evidence>
<keyword evidence="2" id="KW-0863">Zinc-finger</keyword>
<dbReference type="GO" id="GO:0006355">
    <property type="term" value="P:regulation of DNA-templated transcription"/>
    <property type="evidence" value="ECO:0007669"/>
    <property type="project" value="InterPro"/>
</dbReference>
<dbReference type="InterPro" id="IPR013083">
    <property type="entry name" value="Znf_RING/FYVE/PHD"/>
</dbReference>
<accession>A0A2A9PCC6</accession>
<evidence type="ECO:0000313" key="6">
    <source>
        <dbReference type="EMBL" id="PFH58938.1"/>
    </source>
</evidence>
<name>A0A2A9PCC6_OPHUN</name>
<feature type="compositionally biased region" description="Polar residues" evidence="4">
    <location>
        <begin position="538"/>
        <end position="548"/>
    </location>
</feature>
<evidence type="ECO:0000256" key="1">
    <source>
        <dbReference type="ARBA" id="ARBA00022723"/>
    </source>
</evidence>
<feature type="region of interest" description="Disordered" evidence="4">
    <location>
        <begin position="190"/>
        <end position="236"/>
    </location>
</feature>
<comment type="caution">
    <text evidence="6">The sequence shown here is derived from an EMBL/GenBank/DDBJ whole genome shotgun (WGS) entry which is preliminary data.</text>
</comment>
<feature type="region of interest" description="Disordered" evidence="4">
    <location>
        <begin position="289"/>
        <end position="320"/>
    </location>
</feature>
<evidence type="ECO:0000256" key="4">
    <source>
        <dbReference type="SAM" id="MobiDB-lite"/>
    </source>
</evidence>
<dbReference type="EMBL" id="LAZP02000241">
    <property type="protein sequence ID" value="PFH58938.1"/>
    <property type="molecule type" value="Genomic_DNA"/>
</dbReference>
<reference evidence="6 7" key="1">
    <citation type="journal article" date="2015" name="BMC Genomics">
        <title>Gene expression during zombie ant biting behavior reflects the complexity underlying fungal parasitic behavioral manipulation.</title>
        <authorList>
            <person name="de Bekker C."/>
            <person name="Ohm R.A."/>
            <person name="Loreto R.G."/>
            <person name="Sebastian A."/>
            <person name="Albert I."/>
            <person name="Merrow M."/>
            <person name="Brachmann A."/>
            <person name="Hughes D.P."/>
        </authorList>
    </citation>
    <scope>NUCLEOTIDE SEQUENCE [LARGE SCALE GENOMIC DNA]</scope>
    <source>
        <strain evidence="6 7">SC16a</strain>
    </source>
</reference>
<dbReference type="SUPFAM" id="SSF57903">
    <property type="entry name" value="FYVE/PHD zinc finger"/>
    <property type="match status" value="1"/>
</dbReference>
<proteinExistence type="predicted"/>
<dbReference type="GO" id="GO:0008270">
    <property type="term" value="F:zinc ion binding"/>
    <property type="evidence" value="ECO:0007669"/>
    <property type="project" value="UniProtKB-KW"/>
</dbReference>
<evidence type="ECO:0000313" key="7">
    <source>
        <dbReference type="Proteomes" id="UP000037136"/>
    </source>
</evidence>
<keyword evidence="3" id="KW-0862">Zinc</keyword>
<dbReference type="InterPro" id="IPR011011">
    <property type="entry name" value="Znf_FYVE_PHD"/>
</dbReference>
<gene>
    <name evidence="6" type="ORF">XA68_13027</name>
</gene>
<feature type="region of interest" description="Disordered" evidence="4">
    <location>
        <begin position="351"/>
        <end position="385"/>
    </location>
</feature>
<feature type="compositionally biased region" description="Basic residues" evidence="4">
    <location>
        <begin position="198"/>
        <end position="217"/>
    </location>
</feature>
<feature type="compositionally biased region" description="Basic and acidic residues" evidence="4">
    <location>
        <begin position="502"/>
        <end position="514"/>
    </location>
</feature>
<reference evidence="6 7" key="2">
    <citation type="journal article" date="2017" name="Sci. Rep.">
        <title>Ant-infecting Ophiocordyceps genomes reveal a high diversity of potential behavioral manipulation genes and a possible major role for enterotoxins.</title>
        <authorList>
            <person name="de Bekker C."/>
            <person name="Ohm R.A."/>
            <person name="Evans H.C."/>
            <person name="Brachmann A."/>
            <person name="Hughes D.P."/>
        </authorList>
    </citation>
    <scope>NUCLEOTIDE SEQUENCE [LARGE SCALE GENOMIC DNA]</scope>
    <source>
        <strain evidence="6 7">SC16a</strain>
    </source>
</reference>
<dbReference type="InterPro" id="IPR019786">
    <property type="entry name" value="Zinc_finger_PHD-type_CS"/>
</dbReference>